<evidence type="ECO:0000313" key="4">
    <source>
        <dbReference type="Proteomes" id="UP000794436"/>
    </source>
</evidence>
<comment type="caution">
    <text evidence="3">The sequence shown here is derived from an EMBL/GenBank/DDBJ whole genome shotgun (WGS) entry which is preliminary data.</text>
</comment>
<gene>
    <name evidence="3" type="ORF">Poli38472_001577</name>
</gene>
<feature type="region of interest" description="Disordered" evidence="2">
    <location>
        <begin position="68"/>
        <end position="87"/>
    </location>
</feature>
<dbReference type="Proteomes" id="UP000794436">
    <property type="component" value="Unassembled WGS sequence"/>
</dbReference>
<protein>
    <submittedName>
        <fullName evidence="3">Uncharacterized protein</fullName>
    </submittedName>
</protein>
<keyword evidence="4" id="KW-1185">Reference proteome</keyword>
<reference evidence="3" key="1">
    <citation type="submission" date="2019-03" db="EMBL/GenBank/DDBJ databases">
        <title>Long read genome sequence of the mycoparasitic Pythium oligandrum ATCC 38472 isolated from sugarbeet rhizosphere.</title>
        <authorList>
            <person name="Gaulin E."/>
        </authorList>
    </citation>
    <scope>NUCLEOTIDE SEQUENCE</scope>
    <source>
        <strain evidence="3">ATCC 38472_TT</strain>
    </source>
</reference>
<sequence>MIESAMSIALEDILGDTAALDESIEVAELSPLPPPPPPPVQHPDRTSALLQHLSISESQTDALRMRYQERQRRREQEQVEEASKSKQSAEFYRRITTARLEFEQRKLAIQSLRARIDREMQFLLATAQELEAREELIEDAFRGYEQLLRAEYGLEPDAHAG</sequence>
<evidence type="ECO:0000256" key="2">
    <source>
        <dbReference type="SAM" id="MobiDB-lite"/>
    </source>
</evidence>
<evidence type="ECO:0000256" key="1">
    <source>
        <dbReference type="SAM" id="Coils"/>
    </source>
</evidence>
<evidence type="ECO:0000313" key="3">
    <source>
        <dbReference type="EMBL" id="TMW69421.1"/>
    </source>
</evidence>
<dbReference type="AlphaFoldDB" id="A0A8K1FNI3"/>
<keyword evidence="1" id="KW-0175">Coiled coil</keyword>
<dbReference type="OrthoDB" id="125728at2759"/>
<feature type="compositionally biased region" description="Basic and acidic residues" evidence="2">
    <location>
        <begin position="68"/>
        <end position="84"/>
    </location>
</feature>
<accession>A0A8K1FNI3</accession>
<feature type="coiled-coil region" evidence="1">
    <location>
        <begin position="113"/>
        <end position="140"/>
    </location>
</feature>
<organism evidence="3 4">
    <name type="scientific">Pythium oligandrum</name>
    <name type="common">Mycoparasitic fungus</name>
    <dbReference type="NCBI Taxonomy" id="41045"/>
    <lineage>
        <taxon>Eukaryota</taxon>
        <taxon>Sar</taxon>
        <taxon>Stramenopiles</taxon>
        <taxon>Oomycota</taxon>
        <taxon>Peronosporomycetes</taxon>
        <taxon>Pythiales</taxon>
        <taxon>Pythiaceae</taxon>
        <taxon>Pythium</taxon>
    </lineage>
</organism>
<dbReference type="EMBL" id="SPLM01000001">
    <property type="protein sequence ID" value="TMW69421.1"/>
    <property type="molecule type" value="Genomic_DNA"/>
</dbReference>
<name>A0A8K1FNI3_PYTOL</name>
<proteinExistence type="predicted"/>